<dbReference type="CDD" id="cd06261">
    <property type="entry name" value="TM_PBP2"/>
    <property type="match status" value="1"/>
</dbReference>
<evidence type="ECO:0000256" key="1">
    <source>
        <dbReference type="ARBA" id="ARBA00004651"/>
    </source>
</evidence>
<feature type="transmembrane region" description="Helical" evidence="7">
    <location>
        <begin position="117"/>
        <end position="138"/>
    </location>
</feature>
<keyword evidence="6 7" id="KW-0472">Membrane</keyword>
<keyword evidence="5 7" id="KW-1133">Transmembrane helix</keyword>
<evidence type="ECO:0000256" key="2">
    <source>
        <dbReference type="ARBA" id="ARBA00022448"/>
    </source>
</evidence>
<organism evidence="9 10">
    <name type="scientific">Candidatus Faecivivens stercoravium</name>
    <dbReference type="NCBI Taxonomy" id="2840803"/>
    <lineage>
        <taxon>Bacteria</taxon>
        <taxon>Bacillati</taxon>
        <taxon>Bacillota</taxon>
        <taxon>Clostridia</taxon>
        <taxon>Eubacteriales</taxon>
        <taxon>Oscillospiraceae</taxon>
        <taxon>Oscillospiraceae incertae sedis</taxon>
        <taxon>Candidatus Faecivivens</taxon>
    </lineage>
</organism>
<feature type="transmembrane region" description="Helical" evidence="7">
    <location>
        <begin position="165"/>
        <end position="187"/>
    </location>
</feature>
<gene>
    <name evidence="9" type="ORF">IAB37_02985</name>
</gene>
<evidence type="ECO:0000256" key="4">
    <source>
        <dbReference type="ARBA" id="ARBA00022692"/>
    </source>
</evidence>
<comment type="similarity">
    <text evidence="7">Belongs to the binding-protein-dependent transport system permease family.</text>
</comment>
<dbReference type="GO" id="GO:0005886">
    <property type="term" value="C:plasma membrane"/>
    <property type="evidence" value="ECO:0007669"/>
    <property type="project" value="UniProtKB-SubCell"/>
</dbReference>
<dbReference type="PANTHER" id="PTHR30193">
    <property type="entry name" value="ABC TRANSPORTER PERMEASE PROTEIN"/>
    <property type="match status" value="1"/>
</dbReference>
<dbReference type="AlphaFoldDB" id="A0A9D1DWQ4"/>
<dbReference type="InterPro" id="IPR051393">
    <property type="entry name" value="ABC_transporter_permease"/>
</dbReference>
<keyword evidence="3" id="KW-1003">Cell membrane</keyword>
<reference evidence="9" key="1">
    <citation type="submission" date="2020-10" db="EMBL/GenBank/DDBJ databases">
        <authorList>
            <person name="Gilroy R."/>
        </authorList>
    </citation>
    <scope>NUCLEOTIDE SEQUENCE</scope>
    <source>
        <strain evidence="9">CHK189-12415</strain>
    </source>
</reference>
<feature type="transmembrane region" description="Helical" evidence="7">
    <location>
        <begin position="271"/>
        <end position="291"/>
    </location>
</feature>
<dbReference type="Gene3D" id="1.10.3720.10">
    <property type="entry name" value="MetI-like"/>
    <property type="match status" value="1"/>
</dbReference>
<feature type="domain" description="ABC transmembrane type-1" evidence="8">
    <location>
        <begin position="80"/>
        <end position="292"/>
    </location>
</feature>
<feature type="transmembrane region" description="Helical" evidence="7">
    <location>
        <begin position="83"/>
        <end position="105"/>
    </location>
</feature>
<reference evidence="9" key="2">
    <citation type="journal article" date="2021" name="PeerJ">
        <title>Extensive microbial diversity within the chicken gut microbiome revealed by metagenomics and culture.</title>
        <authorList>
            <person name="Gilroy R."/>
            <person name="Ravi A."/>
            <person name="Getino M."/>
            <person name="Pursley I."/>
            <person name="Horton D.L."/>
            <person name="Alikhan N.F."/>
            <person name="Baker D."/>
            <person name="Gharbi K."/>
            <person name="Hall N."/>
            <person name="Watson M."/>
            <person name="Adriaenssens E.M."/>
            <person name="Foster-Nyarko E."/>
            <person name="Jarju S."/>
            <person name="Secka A."/>
            <person name="Antonio M."/>
            <person name="Oren A."/>
            <person name="Chaudhuri R.R."/>
            <person name="La Ragione R."/>
            <person name="Hildebrand F."/>
            <person name="Pallen M.J."/>
        </authorList>
    </citation>
    <scope>NUCLEOTIDE SEQUENCE</scope>
    <source>
        <strain evidence="9">CHK189-12415</strain>
    </source>
</reference>
<evidence type="ECO:0000256" key="6">
    <source>
        <dbReference type="ARBA" id="ARBA00023136"/>
    </source>
</evidence>
<dbReference type="GO" id="GO:0055085">
    <property type="term" value="P:transmembrane transport"/>
    <property type="evidence" value="ECO:0007669"/>
    <property type="project" value="InterPro"/>
</dbReference>
<comment type="caution">
    <text evidence="9">The sequence shown here is derived from an EMBL/GenBank/DDBJ whole genome shotgun (WGS) entry which is preliminary data.</text>
</comment>
<comment type="subcellular location">
    <subcellularLocation>
        <location evidence="1 7">Cell membrane</location>
        <topology evidence="1 7">Multi-pass membrane protein</topology>
    </subcellularLocation>
</comment>
<dbReference type="EMBL" id="DVHA01000099">
    <property type="protein sequence ID" value="HIR60524.1"/>
    <property type="molecule type" value="Genomic_DNA"/>
</dbReference>
<evidence type="ECO:0000256" key="7">
    <source>
        <dbReference type="RuleBase" id="RU363032"/>
    </source>
</evidence>
<keyword evidence="2 7" id="KW-0813">Transport</keyword>
<accession>A0A9D1DWQ4</accession>
<protein>
    <submittedName>
        <fullName evidence="9">Sugar ABC transporter permease</fullName>
    </submittedName>
</protein>
<evidence type="ECO:0000313" key="9">
    <source>
        <dbReference type="EMBL" id="HIR60524.1"/>
    </source>
</evidence>
<feature type="transmembrane region" description="Helical" evidence="7">
    <location>
        <begin position="23"/>
        <end position="48"/>
    </location>
</feature>
<name>A0A9D1DWQ4_9FIRM</name>
<dbReference type="Proteomes" id="UP000824241">
    <property type="component" value="Unassembled WGS sequence"/>
</dbReference>
<dbReference type="PANTHER" id="PTHR30193:SF37">
    <property type="entry name" value="INNER MEMBRANE ABC TRANSPORTER PERMEASE PROTEIN YCJO"/>
    <property type="match status" value="1"/>
</dbReference>
<dbReference type="Pfam" id="PF00528">
    <property type="entry name" value="BPD_transp_1"/>
    <property type="match status" value="1"/>
</dbReference>
<sequence length="301" mass="33640">MNKMAASAAQGKKRKGHLTESKVGYLMILPNYIIYTVFTLIPIIWTVVLSFTDYDLKTANFVGISNYINIFKDEIFLKSIWNTIYFCLLTILPTMVLALLLALLLNRKIAGRGFFRTLFYLPNILSMVAVSMAWSYLYNSQAGILNKMLNAIGLPSVGWVTDTKWAMISVAIMSIWSSLGYNAVLYLSGLQGIPDYLYEAATIDGANGIQQFFNITIPSLKPTTFFIFVMSCIHSFEVFGQVYILTQGGPLNSTTTIAHQVYRNGFEYYKMGYASAEAVVLLVLILIMTLINMKGGNTDVD</sequence>
<dbReference type="InterPro" id="IPR000515">
    <property type="entry name" value="MetI-like"/>
</dbReference>
<keyword evidence="4 7" id="KW-0812">Transmembrane</keyword>
<dbReference type="SUPFAM" id="SSF161098">
    <property type="entry name" value="MetI-like"/>
    <property type="match status" value="1"/>
</dbReference>
<evidence type="ECO:0000259" key="8">
    <source>
        <dbReference type="PROSITE" id="PS50928"/>
    </source>
</evidence>
<evidence type="ECO:0000256" key="5">
    <source>
        <dbReference type="ARBA" id="ARBA00022989"/>
    </source>
</evidence>
<dbReference type="PROSITE" id="PS50928">
    <property type="entry name" value="ABC_TM1"/>
    <property type="match status" value="1"/>
</dbReference>
<evidence type="ECO:0000313" key="10">
    <source>
        <dbReference type="Proteomes" id="UP000824241"/>
    </source>
</evidence>
<dbReference type="SUPFAM" id="SSF160964">
    <property type="entry name" value="MalF N-terminal region-like"/>
    <property type="match status" value="1"/>
</dbReference>
<proteinExistence type="inferred from homology"/>
<evidence type="ECO:0000256" key="3">
    <source>
        <dbReference type="ARBA" id="ARBA00022475"/>
    </source>
</evidence>
<dbReference type="InterPro" id="IPR035906">
    <property type="entry name" value="MetI-like_sf"/>
</dbReference>